<protein>
    <recommendedName>
        <fullName evidence="4">Amine oxidase domain-containing protein</fullName>
    </recommendedName>
</protein>
<dbReference type="Proteomes" id="UP000499080">
    <property type="component" value="Unassembled WGS sequence"/>
</dbReference>
<sequence length="78" mass="8716">MNSAVEAGERAARECFAKWEKITPDKIWIEEPEPKDVPAKPLVLSFEEKYTPSVTGFIQFVTFAIILAAAILAFLFSP</sequence>
<keyword evidence="3" id="KW-1185">Reference proteome</keyword>
<organism evidence="2 3">
    <name type="scientific">Araneus ventricosus</name>
    <name type="common">Orbweaver spider</name>
    <name type="synonym">Epeira ventricosa</name>
    <dbReference type="NCBI Taxonomy" id="182803"/>
    <lineage>
        <taxon>Eukaryota</taxon>
        <taxon>Metazoa</taxon>
        <taxon>Ecdysozoa</taxon>
        <taxon>Arthropoda</taxon>
        <taxon>Chelicerata</taxon>
        <taxon>Arachnida</taxon>
        <taxon>Araneae</taxon>
        <taxon>Araneomorphae</taxon>
        <taxon>Entelegynae</taxon>
        <taxon>Araneoidea</taxon>
        <taxon>Araneidae</taxon>
        <taxon>Araneus</taxon>
    </lineage>
</organism>
<name>A0A4Y2BZM8_ARAVE</name>
<dbReference type="Gene3D" id="6.10.250.130">
    <property type="match status" value="1"/>
</dbReference>
<keyword evidence="1" id="KW-0812">Transmembrane</keyword>
<evidence type="ECO:0000256" key="1">
    <source>
        <dbReference type="SAM" id="Phobius"/>
    </source>
</evidence>
<gene>
    <name evidence="2" type="ORF">AVEN_170472_1</name>
</gene>
<evidence type="ECO:0008006" key="4">
    <source>
        <dbReference type="Google" id="ProtNLM"/>
    </source>
</evidence>
<dbReference type="AlphaFoldDB" id="A0A4Y2BZM8"/>
<accession>A0A4Y2BZM8</accession>
<evidence type="ECO:0000313" key="3">
    <source>
        <dbReference type="Proteomes" id="UP000499080"/>
    </source>
</evidence>
<evidence type="ECO:0000313" key="2">
    <source>
        <dbReference type="EMBL" id="GBL97353.1"/>
    </source>
</evidence>
<proteinExistence type="predicted"/>
<dbReference type="EMBL" id="BGPR01000129">
    <property type="protein sequence ID" value="GBL97353.1"/>
    <property type="molecule type" value="Genomic_DNA"/>
</dbReference>
<comment type="caution">
    <text evidence="2">The sequence shown here is derived from an EMBL/GenBank/DDBJ whole genome shotgun (WGS) entry which is preliminary data.</text>
</comment>
<keyword evidence="1" id="KW-0472">Membrane</keyword>
<reference evidence="2 3" key="1">
    <citation type="journal article" date="2019" name="Sci. Rep.">
        <title>Orb-weaving spider Araneus ventricosus genome elucidates the spidroin gene catalogue.</title>
        <authorList>
            <person name="Kono N."/>
            <person name="Nakamura H."/>
            <person name="Ohtoshi R."/>
            <person name="Moran D.A.P."/>
            <person name="Shinohara A."/>
            <person name="Yoshida Y."/>
            <person name="Fujiwara M."/>
            <person name="Mori M."/>
            <person name="Tomita M."/>
            <person name="Arakawa K."/>
        </authorList>
    </citation>
    <scope>NUCLEOTIDE SEQUENCE [LARGE SCALE GENOMIC DNA]</scope>
</reference>
<keyword evidence="1" id="KW-1133">Transmembrane helix</keyword>
<feature type="transmembrane region" description="Helical" evidence="1">
    <location>
        <begin position="57"/>
        <end position="76"/>
    </location>
</feature>